<protein>
    <recommendedName>
        <fullName evidence="6">Lipoprotein</fullName>
    </recommendedName>
</protein>
<sequence length="140" mass="15805">MKKCAAVALLVTVSGCTSVQVTPLDRSYSVSNVCIEDNPKVIVDGFVDVVTDVFHDHSITTEIYFGETPAHCEYRMTYTALRSWDFTPYLSHAELRMFKGDERVAYAEYHLTGKGGFDFSKWASVRSKMTPVVEELLSQY</sequence>
<evidence type="ECO:0000313" key="4">
    <source>
        <dbReference type="Proteomes" id="UP000184123"/>
    </source>
</evidence>
<dbReference type="Proteomes" id="UP000321726">
    <property type="component" value="Unassembled WGS sequence"/>
</dbReference>
<dbReference type="AlphaFoldDB" id="A0A1M7ERG4"/>
<gene>
    <name evidence="2" type="ORF">HCU01_11790</name>
    <name evidence="3" type="ORF">SAMN05660971_01760</name>
</gene>
<reference evidence="3 4" key="1">
    <citation type="submission" date="2016-11" db="EMBL/GenBank/DDBJ databases">
        <authorList>
            <person name="Jaros S."/>
            <person name="Januszkiewicz K."/>
            <person name="Wedrychowicz H."/>
        </authorList>
    </citation>
    <scope>NUCLEOTIDE SEQUENCE [LARGE SCALE GENOMIC DNA]</scope>
    <source>
        <strain evidence="3 4">DSM 4740</strain>
    </source>
</reference>
<evidence type="ECO:0000313" key="3">
    <source>
        <dbReference type="EMBL" id="SHL94402.1"/>
    </source>
</evidence>
<dbReference type="EMBL" id="BJXU01000038">
    <property type="protein sequence ID" value="GEN23230.1"/>
    <property type="molecule type" value="Genomic_DNA"/>
</dbReference>
<reference evidence="2 5" key="2">
    <citation type="submission" date="2019-07" db="EMBL/GenBank/DDBJ databases">
        <title>Whole genome shotgun sequence of Halomonas cupida NBRC 102219.</title>
        <authorList>
            <person name="Hosoyama A."/>
            <person name="Uohara A."/>
            <person name="Ohji S."/>
            <person name="Ichikawa N."/>
        </authorList>
    </citation>
    <scope>NUCLEOTIDE SEQUENCE [LARGE SCALE GENOMIC DNA]</scope>
    <source>
        <strain evidence="2 5">NBRC 102219</strain>
    </source>
</reference>
<name>A0A1M7ERG4_9GAMM</name>
<dbReference type="NCBIfam" id="NF040519">
    <property type="entry name" value="Sbal_3080_fam"/>
    <property type="match status" value="1"/>
</dbReference>
<evidence type="ECO:0000256" key="1">
    <source>
        <dbReference type="SAM" id="SignalP"/>
    </source>
</evidence>
<feature type="signal peptide" evidence="1">
    <location>
        <begin position="1"/>
        <end position="19"/>
    </location>
</feature>
<evidence type="ECO:0008006" key="6">
    <source>
        <dbReference type="Google" id="ProtNLM"/>
    </source>
</evidence>
<organism evidence="3 4">
    <name type="scientific">Halomonas cupida</name>
    <dbReference type="NCBI Taxonomy" id="44933"/>
    <lineage>
        <taxon>Bacteria</taxon>
        <taxon>Pseudomonadati</taxon>
        <taxon>Pseudomonadota</taxon>
        <taxon>Gammaproteobacteria</taxon>
        <taxon>Oceanospirillales</taxon>
        <taxon>Halomonadaceae</taxon>
        <taxon>Halomonas</taxon>
    </lineage>
</organism>
<accession>A0A1M7ERG4</accession>
<keyword evidence="1" id="KW-0732">Signal</keyword>
<dbReference type="PROSITE" id="PS51257">
    <property type="entry name" value="PROKAR_LIPOPROTEIN"/>
    <property type="match status" value="1"/>
</dbReference>
<evidence type="ECO:0000313" key="5">
    <source>
        <dbReference type="Proteomes" id="UP000321726"/>
    </source>
</evidence>
<dbReference type="OrthoDB" id="6708210at2"/>
<evidence type="ECO:0000313" key="2">
    <source>
        <dbReference type="EMBL" id="GEN23230.1"/>
    </source>
</evidence>
<proteinExistence type="predicted"/>
<dbReference type="EMBL" id="FRCA01000004">
    <property type="protein sequence ID" value="SHL94402.1"/>
    <property type="molecule type" value="Genomic_DNA"/>
</dbReference>
<keyword evidence="5" id="KW-1185">Reference proteome</keyword>
<feature type="chain" id="PRO_5012816622" description="Lipoprotein" evidence="1">
    <location>
        <begin position="20"/>
        <end position="140"/>
    </location>
</feature>
<dbReference type="Proteomes" id="UP000184123">
    <property type="component" value="Unassembled WGS sequence"/>
</dbReference>
<dbReference type="RefSeq" id="WP_073434827.1">
    <property type="nucleotide sequence ID" value="NZ_BJXU01000038.1"/>
</dbReference>